<evidence type="ECO:0000256" key="1">
    <source>
        <dbReference type="SAM" id="MobiDB-lite"/>
    </source>
</evidence>
<sequence>MNCIRKAASYKQHQTLCQSAFLACVLATASVLAAGVHRRLVTNSWYQSRRFKGQRRRHVIEAARALGGTEGEGKRFRNKDAASRQIAASLSIATPFSKPFPATPNPRFTPFTHPGCRPPPGGRHRARRQGVGELRQVASTHEDELP</sequence>
<reference evidence="3" key="2">
    <citation type="submission" date="2021-02" db="EMBL/GenBank/DDBJ databases">
        <authorList>
            <person name="Kimball J.A."/>
            <person name="Haas M.W."/>
            <person name="Macchietto M."/>
            <person name="Kono T."/>
            <person name="Duquette J."/>
            <person name="Shao M."/>
        </authorList>
    </citation>
    <scope>NUCLEOTIDE SEQUENCE</scope>
    <source>
        <tissue evidence="3">Fresh leaf tissue</tissue>
    </source>
</reference>
<dbReference type="EMBL" id="JAAALK010000080">
    <property type="protein sequence ID" value="KAG8092125.1"/>
    <property type="molecule type" value="Genomic_DNA"/>
</dbReference>
<reference evidence="3" key="1">
    <citation type="journal article" date="2021" name="bioRxiv">
        <title>Whole Genome Assembly and Annotation of Northern Wild Rice, Zizania palustris L., Supports a Whole Genome Duplication in the Zizania Genus.</title>
        <authorList>
            <person name="Haas M."/>
            <person name="Kono T."/>
            <person name="Macchietto M."/>
            <person name="Millas R."/>
            <person name="McGilp L."/>
            <person name="Shao M."/>
            <person name="Duquette J."/>
            <person name="Hirsch C.N."/>
            <person name="Kimball J."/>
        </authorList>
    </citation>
    <scope>NUCLEOTIDE SEQUENCE</scope>
    <source>
        <tissue evidence="3">Fresh leaf tissue</tissue>
    </source>
</reference>
<gene>
    <name evidence="3" type="ORF">GUJ93_ZPchr0012g20535</name>
    <name evidence="2" type="ORF">GUJ93_ZPchr0012g20878</name>
</gene>
<evidence type="ECO:0000313" key="4">
    <source>
        <dbReference type="Proteomes" id="UP000729402"/>
    </source>
</evidence>
<dbReference type="EMBL" id="JAAALK010000080">
    <property type="protein sequence ID" value="KAG8093379.1"/>
    <property type="molecule type" value="Genomic_DNA"/>
</dbReference>
<dbReference type="PROSITE" id="PS51257">
    <property type="entry name" value="PROKAR_LIPOPROTEIN"/>
    <property type="match status" value="1"/>
</dbReference>
<feature type="region of interest" description="Disordered" evidence="1">
    <location>
        <begin position="95"/>
        <end position="146"/>
    </location>
</feature>
<accession>A0A8J5WSD2</accession>
<evidence type="ECO:0000313" key="2">
    <source>
        <dbReference type="EMBL" id="KAG8092125.1"/>
    </source>
</evidence>
<comment type="caution">
    <text evidence="3">The sequence shown here is derived from an EMBL/GenBank/DDBJ whole genome shotgun (WGS) entry which is preliminary data.</text>
</comment>
<dbReference type="AlphaFoldDB" id="A0A8J5WSD2"/>
<keyword evidence="4" id="KW-1185">Reference proteome</keyword>
<dbReference type="Proteomes" id="UP000729402">
    <property type="component" value="Unassembled WGS sequence"/>
</dbReference>
<name>A0A8J5WSD2_ZIZPA</name>
<proteinExistence type="predicted"/>
<organism evidence="3 4">
    <name type="scientific">Zizania palustris</name>
    <name type="common">Northern wild rice</name>
    <dbReference type="NCBI Taxonomy" id="103762"/>
    <lineage>
        <taxon>Eukaryota</taxon>
        <taxon>Viridiplantae</taxon>
        <taxon>Streptophyta</taxon>
        <taxon>Embryophyta</taxon>
        <taxon>Tracheophyta</taxon>
        <taxon>Spermatophyta</taxon>
        <taxon>Magnoliopsida</taxon>
        <taxon>Liliopsida</taxon>
        <taxon>Poales</taxon>
        <taxon>Poaceae</taxon>
        <taxon>BOP clade</taxon>
        <taxon>Oryzoideae</taxon>
        <taxon>Oryzeae</taxon>
        <taxon>Zizaniinae</taxon>
        <taxon>Zizania</taxon>
    </lineage>
</organism>
<protein>
    <submittedName>
        <fullName evidence="3">Uncharacterized protein</fullName>
    </submittedName>
</protein>
<evidence type="ECO:0000313" key="3">
    <source>
        <dbReference type="EMBL" id="KAG8093379.1"/>
    </source>
</evidence>